<evidence type="ECO:0000256" key="2">
    <source>
        <dbReference type="ARBA" id="ARBA00005417"/>
    </source>
</evidence>
<keyword evidence="6" id="KW-0547">Nucleotide-binding</keyword>
<evidence type="ECO:0000256" key="7">
    <source>
        <dbReference type="ARBA" id="ARBA00022840"/>
    </source>
</evidence>
<dbReference type="InterPro" id="IPR027417">
    <property type="entry name" value="P-loop_NTPase"/>
</dbReference>
<keyword evidence="7 13" id="KW-0067">ATP-binding</keyword>
<protein>
    <submittedName>
        <fullName evidence="13">ATP-binding cassette domain-containing protein</fullName>
    </submittedName>
</protein>
<dbReference type="Gene3D" id="3.40.50.300">
    <property type="entry name" value="P-loop containing nucleotide triphosphate hydrolases"/>
    <property type="match status" value="1"/>
</dbReference>
<organism evidence="13 14">
    <name type="scientific">Microvirga terrae</name>
    <dbReference type="NCBI Taxonomy" id="2740529"/>
    <lineage>
        <taxon>Bacteria</taxon>
        <taxon>Pseudomonadati</taxon>
        <taxon>Pseudomonadota</taxon>
        <taxon>Alphaproteobacteria</taxon>
        <taxon>Hyphomicrobiales</taxon>
        <taxon>Methylobacteriaceae</taxon>
        <taxon>Microvirga</taxon>
    </lineage>
</organism>
<dbReference type="InterPro" id="IPR003439">
    <property type="entry name" value="ABC_transporter-like_ATP-bd"/>
</dbReference>
<feature type="domain" description="ABC transporter" evidence="12">
    <location>
        <begin position="32"/>
        <end position="268"/>
    </location>
</feature>
<evidence type="ECO:0000256" key="8">
    <source>
        <dbReference type="ARBA" id="ARBA00023004"/>
    </source>
</evidence>
<dbReference type="PANTHER" id="PTHR42771:SF2">
    <property type="entry name" value="IRON(3+)-HYDROXAMATE IMPORT ATP-BINDING PROTEIN FHUC"/>
    <property type="match status" value="1"/>
</dbReference>
<proteinExistence type="inferred from homology"/>
<keyword evidence="8" id="KW-0408">Iron</keyword>
<reference evidence="13" key="1">
    <citation type="submission" date="2022-08" db="EMBL/GenBank/DDBJ databases">
        <title>Microvirga terrae sp. nov., isolated from soil.</title>
        <authorList>
            <person name="Kim K.H."/>
            <person name="Seo Y.L."/>
            <person name="Kim J.M."/>
            <person name="Lee J.K."/>
            <person name="Han D.M."/>
            <person name="Jeon C.O."/>
        </authorList>
    </citation>
    <scope>NUCLEOTIDE SEQUENCE</scope>
    <source>
        <strain evidence="13">R24</strain>
    </source>
</reference>
<dbReference type="GO" id="GO:0005524">
    <property type="term" value="F:ATP binding"/>
    <property type="evidence" value="ECO:0007669"/>
    <property type="project" value="UniProtKB-KW"/>
</dbReference>
<comment type="similarity">
    <text evidence="2">Belongs to the ABC transporter superfamily.</text>
</comment>
<dbReference type="InterPro" id="IPR017871">
    <property type="entry name" value="ABC_transporter-like_CS"/>
</dbReference>
<evidence type="ECO:0000256" key="1">
    <source>
        <dbReference type="ARBA" id="ARBA00004202"/>
    </source>
</evidence>
<evidence type="ECO:0000256" key="6">
    <source>
        <dbReference type="ARBA" id="ARBA00022741"/>
    </source>
</evidence>
<evidence type="ECO:0000259" key="12">
    <source>
        <dbReference type="PROSITE" id="PS50893"/>
    </source>
</evidence>
<evidence type="ECO:0000256" key="10">
    <source>
        <dbReference type="ARBA" id="ARBA00023136"/>
    </source>
</evidence>
<keyword evidence="9" id="KW-0406">Ion transport</keyword>
<dbReference type="Pfam" id="PF00005">
    <property type="entry name" value="ABC_tran"/>
    <property type="match status" value="1"/>
</dbReference>
<dbReference type="EMBL" id="CP102845">
    <property type="protein sequence ID" value="UVF21967.1"/>
    <property type="molecule type" value="Genomic_DNA"/>
</dbReference>
<evidence type="ECO:0000256" key="5">
    <source>
        <dbReference type="ARBA" id="ARBA00022496"/>
    </source>
</evidence>
<evidence type="ECO:0000256" key="9">
    <source>
        <dbReference type="ARBA" id="ARBA00023065"/>
    </source>
</evidence>
<dbReference type="PANTHER" id="PTHR42771">
    <property type="entry name" value="IRON(3+)-HYDROXAMATE IMPORT ATP-BINDING PROTEIN FHUC"/>
    <property type="match status" value="1"/>
</dbReference>
<dbReference type="PROSITE" id="PS00211">
    <property type="entry name" value="ABC_TRANSPORTER_1"/>
    <property type="match status" value="1"/>
</dbReference>
<gene>
    <name evidence="13" type="ORF">HPT29_011670</name>
</gene>
<comment type="subcellular location">
    <subcellularLocation>
        <location evidence="1">Cell membrane</location>
        <topology evidence="1">Peripheral membrane protein</topology>
    </subcellularLocation>
</comment>
<evidence type="ECO:0000313" key="13">
    <source>
        <dbReference type="EMBL" id="UVF21967.1"/>
    </source>
</evidence>
<evidence type="ECO:0000313" key="14">
    <source>
        <dbReference type="Proteomes" id="UP001017257"/>
    </source>
</evidence>
<keyword evidence="10" id="KW-0472">Membrane</keyword>
<dbReference type="PROSITE" id="PS50893">
    <property type="entry name" value="ABC_TRANSPORTER_2"/>
    <property type="match status" value="1"/>
</dbReference>
<accession>A0ABY5S1N1</accession>
<dbReference type="CDD" id="cd03214">
    <property type="entry name" value="ABC_Iron-Siderophores_B12_Hemin"/>
    <property type="match status" value="1"/>
</dbReference>
<dbReference type="SUPFAM" id="SSF52540">
    <property type="entry name" value="P-loop containing nucleoside triphosphate hydrolases"/>
    <property type="match status" value="1"/>
</dbReference>
<keyword evidence="14" id="KW-1185">Reference proteome</keyword>
<dbReference type="InterPro" id="IPR051535">
    <property type="entry name" value="Siderophore_ABC-ATPase"/>
</dbReference>
<dbReference type="InterPro" id="IPR003593">
    <property type="entry name" value="AAA+_ATPase"/>
</dbReference>
<keyword evidence="5" id="KW-0410">Iron transport</keyword>
<feature type="region of interest" description="Disordered" evidence="11">
    <location>
        <begin position="1"/>
        <end position="25"/>
    </location>
</feature>
<evidence type="ECO:0000256" key="11">
    <source>
        <dbReference type="SAM" id="MobiDB-lite"/>
    </source>
</evidence>
<name>A0ABY5S1N1_9HYPH</name>
<dbReference type="SMART" id="SM00382">
    <property type="entry name" value="AAA"/>
    <property type="match status" value="1"/>
</dbReference>
<sequence length="285" mass="30988">MIEGVPRQGARTDTPEPRKGSGQGSDAAVLSFELADVSYAIPGRTLLHPLSLTLYSRRVIGLIGHNGSGKSTLIKLLARQQSASGGSITFEGRQLSQWGERPFARQVAYLPQQTPPASGMLVKELVALGRYPWHGPLGRFGATDHRKAREAMALTDVETLADRLVDTLSGGERQRVWLAMLVAQDARFLLLDEPISALDVAHQVEVLALVQRLSRERGLGVVVVLHDVNMAARFCDEILALRAGRLIARGTPGEIMTPRQLQAIYGVAMEVIPHPITGQPVSFVR</sequence>
<evidence type="ECO:0000256" key="4">
    <source>
        <dbReference type="ARBA" id="ARBA00022475"/>
    </source>
</evidence>
<keyword evidence="3" id="KW-0813">Transport</keyword>
<dbReference type="Proteomes" id="UP001017257">
    <property type="component" value="Chromosome"/>
</dbReference>
<keyword evidence="4" id="KW-1003">Cell membrane</keyword>
<evidence type="ECO:0000256" key="3">
    <source>
        <dbReference type="ARBA" id="ARBA00022448"/>
    </source>
</evidence>